<evidence type="ECO:0000256" key="9">
    <source>
        <dbReference type="ARBA" id="ARBA00023136"/>
    </source>
</evidence>
<dbReference type="Pfam" id="PF01061">
    <property type="entry name" value="ABC2_membrane"/>
    <property type="match status" value="1"/>
</dbReference>
<evidence type="ECO:0000256" key="2">
    <source>
        <dbReference type="ARBA" id="ARBA00006012"/>
    </source>
</evidence>
<evidence type="ECO:0000256" key="7">
    <source>
        <dbReference type="ARBA" id="ARBA00022840"/>
    </source>
</evidence>
<keyword evidence="3" id="KW-0813">Transport</keyword>
<dbReference type="FunFam" id="3.40.50.300:FF:000059">
    <property type="entry name" value="ABC transporter G family member 40"/>
    <property type="match status" value="1"/>
</dbReference>
<dbReference type="GO" id="GO:0140359">
    <property type="term" value="F:ABC-type transporter activity"/>
    <property type="evidence" value="ECO:0007669"/>
    <property type="project" value="InterPro"/>
</dbReference>
<dbReference type="AlphaFoldDB" id="A0A8D9G9Q0"/>
<sequence length="843" mass="95170">MTVRETIDFSARCQGVASRTDIMMEVIKREKDGGIIPDPEPVYYKRLVNPTVQAISVEGLKRSLQTDYILKILGLDICAETLFGNAMRRGISGGQKKRLTTAEMIVGPTKALFMDEITNGLDSSTALQIVRSLQQLAHITDATVLVSLLQPAPESYDLFDDIVLMDQGIIVYHGPRDQVLSFFEECGFRCPERKGVADFLQEVISRKDQGQYWLHQALPYSFVSVETFSKRFKDLEIGRKLEEALSKPYDRSKHQNDSLSFNAYSLPNWELFRACLSREFLLMKRNYFVYLFDTFLLLLSAILTMTVFIRTRMGVDIVHGNSYMSCLFFATVVLLVNGAPELNMTVERLAVFYKQKQLCFYPAWAYAIPATVLKVPLSFFQSLVWTCLTYYVIGYTPEASRFLRQFIMLFAVHFTTISMFRCIAGIFQTGVASMAAGGFAVLITFVFAGFAIPYTDMPGWLKWGFWVNPISYAEIGLSVNEFLAPRWQQVLSIFPCLECHLILQRLISIFWLCLEMLPTNVTLGRTILESRGLNYDDYMYWVCLSALFGLALIYNTIFTLALSFLKSPTSSRAMISHDKLSELQGTKDKSDKKQNKSTETKEDSGKMVLPFKPLTITFQDLNYYVDVPMEMRGQGYTEKKLQLLSNITGAFRPGVLTALMGISGAGKTTLLDVLAGRKTSGYIEGDIKISGYRKFQETFARVSGYCEQTDIHSPNITVEESLIYSAWLRLVPEIEPETKIRFVKQVLETIELEEIKDALVGVEGESGLSTEQRKRLTVAVELVANPSIIFMDEPTTGLDARAAAIVMRAVKNVAETGRTIVCTIHQPSIDIFEAFDELVLLKT</sequence>
<dbReference type="InterPro" id="IPR003593">
    <property type="entry name" value="AAA+_ATPase"/>
</dbReference>
<evidence type="ECO:0000256" key="6">
    <source>
        <dbReference type="ARBA" id="ARBA00022741"/>
    </source>
</evidence>
<feature type="region of interest" description="Disordered" evidence="10">
    <location>
        <begin position="583"/>
        <end position="604"/>
    </location>
</feature>
<name>A0A8D9G9Q0_BRACM</name>
<keyword evidence="7" id="KW-0067">ATP-binding</keyword>
<dbReference type="Proteomes" id="UP000694005">
    <property type="component" value="Chromosome A05"/>
</dbReference>
<proteinExistence type="inferred from homology"/>
<keyword evidence="6" id="KW-0547">Nucleotide-binding</keyword>
<dbReference type="Gramene" id="A05p08840.2_BraZ1">
    <property type="protein sequence ID" value="A05p08840.2_BraZ1.CDS"/>
    <property type="gene ID" value="A05g08840.2_BraZ1"/>
</dbReference>
<evidence type="ECO:0000256" key="8">
    <source>
        <dbReference type="ARBA" id="ARBA00022989"/>
    </source>
</evidence>
<dbReference type="PROSITE" id="PS50893">
    <property type="entry name" value="ABC_TRANSPORTER_2"/>
    <property type="match status" value="1"/>
</dbReference>
<accession>A0A8D9G9Q0</accession>
<evidence type="ECO:0000256" key="1">
    <source>
        <dbReference type="ARBA" id="ARBA00004141"/>
    </source>
</evidence>
<dbReference type="InterPro" id="IPR034003">
    <property type="entry name" value="ABCG_PDR_2"/>
</dbReference>
<dbReference type="Pfam" id="PF00005">
    <property type="entry name" value="ABC_tran"/>
    <property type="match status" value="1"/>
</dbReference>
<protein>
    <recommendedName>
        <fullName evidence="12">ABC transporter domain-containing protein</fullName>
    </recommendedName>
</protein>
<dbReference type="PANTHER" id="PTHR19241">
    <property type="entry name" value="ATP-BINDING CASSETTE TRANSPORTER"/>
    <property type="match status" value="1"/>
</dbReference>
<keyword evidence="8 11" id="KW-1133">Transmembrane helix</keyword>
<feature type="transmembrane region" description="Helical" evidence="11">
    <location>
        <begin position="538"/>
        <end position="565"/>
    </location>
</feature>
<evidence type="ECO:0000313" key="13">
    <source>
        <dbReference type="EMBL" id="CAG7874363.1"/>
    </source>
</evidence>
<dbReference type="InterPro" id="IPR003439">
    <property type="entry name" value="ABC_transporter-like_ATP-bd"/>
</dbReference>
<feature type="transmembrane region" description="Helical" evidence="11">
    <location>
        <begin position="321"/>
        <end position="342"/>
    </location>
</feature>
<dbReference type="CDD" id="cd03232">
    <property type="entry name" value="ABCG_PDR_domain2"/>
    <property type="match status" value="1"/>
</dbReference>
<dbReference type="FunFam" id="3.40.50.300:FF:000179">
    <property type="entry name" value="ABC transporter G family member 34"/>
    <property type="match status" value="1"/>
</dbReference>
<dbReference type="InterPro" id="IPR013525">
    <property type="entry name" value="ABC2_TM"/>
</dbReference>
<comment type="similarity">
    <text evidence="2">Belongs to the ABC transporter superfamily. ABCG family. PDR (TC 3.A.1.205) subfamily.</text>
</comment>
<feature type="transmembrane region" description="Helical" evidence="11">
    <location>
        <begin position="363"/>
        <end position="393"/>
    </location>
</feature>
<dbReference type="InterPro" id="IPR013581">
    <property type="entry name" value="PDR_assoc"/>
</dbReference>
<dbReference type="InterPro" id="IPR027417">
    <property type="entry name" value="P-loop_NTPase"/>
</dbReference>
<dbReference type="GO" id="GO:0005524">
    <property type="term" value="F:ATP binding"/>
    <property type="evidence" value="ECO:0007669"/>
    <property type="project" value="UniProtKB-KW"/>
</dbReference>
<evidence type="ECO:0000256" key="4">
    <source>
        <dbReference type="ARBA" id="ARBA00022692"/>
    </source>
</evidence>
<evidence type="ECO:0000256" key="10">
    <source>
        <dbReference type="SAM" id="MobiDB-lite"/>
    </source>
</evidence>
<dbReference type="InterPro" id="IPR043926">
    <property type="entry name" value="ABCG_dom"/>
</dbReference>
<dbReference type="GO" id="GO:0016887">
    <property type="term" value="F:ATP hydrolysis activity"/>
    <property type="evidence" value="ECO:0007669"/>
    <property type="project" value="InterPro"/>
</dbReference>
<organism evidence="13 14">
    <name type="scientific">Brassica campestris</name>
    <name type="common">Field mustard</name>
    <dbReference type="NCBI Taxonomy" id="3711"/>
    <lineage>
        <taxon>Eukaryota</taxon>
        <taxon>Viridiplantae</taxon>
        <taxon>Streptophyta</taxon>
        <taxon>Embryophyta</taxon>
        <taxon>Tracheophyta</taxon>
        <taxon>Spermatophyta</taxon>
        <taxon>Magnoliopsida</taxon>
        <taxon>eudicotyledons</taxon>
        <taxon>Gunneridae</taxon>
        <taxon>Pentapetalae</taxon>
        <taxon>rosids</taxon>
        <taxon>malvids</taxon>
        <taxon>Brassicales</taxon>
        <taxon>Brassicaceae</taxon>
        <taxon>Brassiceae</taxon>
        <taxon>Brassica</taxon>
    </lineage>
</organism>
<feature type="transmembrane region" description="Helical" evidence="11">
    <location>
        <begin position="287"/>
        <end position="309"/>
    </location>
</feature>
<keyword evidence="5" id="KW-0677">Repeat</keyword>
<keyword evidence="4 11" id="KW-0812">Transmembrane</keyword>
<feature type="transmembrane region" description="Helical" evidence="11">
    <location>
        <begin position="405"/>
        <end position="424"/>
    </location>
</feature>
<dbReference type="Gene3D" id="3.40.50.300">
    <property type="entry name" value="P-loop containing nucleotide triphosphate hydrolases"/>
    <property type="match status" value="2"/>
</dbReference>
<reference evidence="13 14" key="1">
    <citation type="submission" date="2021-07" db="EMBL/GenBank/DDBJ databases">
        <authorList>
            <consortium name="Genoscope - CEA"/>
            <person name="William W."/>
        </authorList>
    </citation>
    <scope>NUCLEOTIDE SEQUENCE [LARGE SCALE GENOMIC DNA]</scope>
</reference>
<keyword evidence="9 11" id="KW-0472">Membrane</keyword>
<evidence type="ECO:0000256" key="5">
    <source>
        <dbReference type="ARBA" id="ARBA00022737"/>
    </source>
</evidence>
<comment type="subcellular location">
    <subcellularLocation>
        <location evidence="1">Membrane</location>
        <topology evidence="1">Multi-pass membrane protein</topology>
    </subcellularLocation>
</comment>
<dbReference type="Pfam" id="PF19055">
    <property type="entry name" value="ABC2_membrane_7"/>
    <property type="match status" value="1"/>
</dbReference>
<dbReference type="SUPFAM" id="SSF52540">
    <property type="entry name" value="P-loop containing nucleoside triphosphate hydrolases"/>
    <property type="match status" value="2"/>
</dbReference>
<dbReference type="GO" id="GO:0005886">
    <property type="term" value="C:plasma membrane"/>
    <property type="evidence" value="ECO:0007669"/>
    <property type="project" value="UniProtKB-ARBA"/>
</dbReference>
<evidence type="ECO:0000259" key="12">
    <source>
        <dbReference type="PROSITE" id="PS50893"/>
    </source>
</evidence>
<evidence type="ECO:0000313" key="14">
    <source>
        <dbReference type="Proteomes" id="UP000694005"/>
    </source>
</evidence>
<gene>
    <name evidence="13" type="ORF">BRAPAZ1V2_A05P08840.2</name>
</gene>
<evidence type="ECO:0000256" key="3">
    <source>
        <dbReference type="ARBA" id="ARBA00022448"/>
    </source>
</evidence>
<dbReference type="SMART" id="SM00382">
    <property type="entry name" value="AAA"/>
    <property type="match status" value="1"/>
</dbReference>
<dbReference type="EMBL" id="LS974621">
    <property type="protein sequence ID" value="CAG7874363.1"/>
    <property type="molecule type" value="Genomic_DNA"/>
</dbReference>
<feature type="domain" description="ABC transporter" evidence="12">
    <location>
        <begin position="616"/>
        <end position="843"/>
    </location>
</feature>
<dbReference type="Pfam" id="PF08370">
    <property type="entry name" value="PDR_assoc"/>
    <property type="match status" value="1"/>
</dbReference>
<feature type="transmembrane region" description="Helical" evidence="11">
    <location>
        <begin position="431"/>
        <end position="452"/>
    </location>
</feature>
<evidence type="ECO:0000256" key="11">
    <source>
        <dbReference type="SAM" id="Phobius"/>
    </source>
</evidence>